<sequence>MRAKAVAIKPATWLSVLLVGIVIVWAGLDDAHAAQQPLAPFELPLTGAAVGDPGG</sequence>
<accession>A0ABV0EE93</accession>
<comment type="caution">
    <text evidence="1">The sequence shown here is derived from an EMBL/GenBank/DDBJ whole genome shotgun (WGS) entry which is preliminary data.</text>
</comment>
<gene>
    <name evidence="1" type="ORF">V6E02_06735</name>
</gene>
<dbReference type="EMBL" id="JBAJEX010000004">
    <property type="protein sequence ID" value="MEO1766904.1"/>
    <property type="molecule type" value="Genomic_DNA"/>
</dbReference>
<organism evidence="1 2">
    <name type="scientific">Thiobacter aerophilum</name>
    <dbReference type="NCBI Taxonomy" id="3121275"/>
    <lineage>
        <taxon>Bacteria</taxon>
        <taxon>Pseudomonadati</taxon>
        <taxon>Pseudomonadota</taxon>
        <taxon>Betaproteobacteria</taxon>
        <taxon>Burkholderiales</taxon>
        <taxon>Thiobacteraceae</taxon>
        <taxon>Thiobacter</taxon>
    </lineage>
</organism>
<dbReference type="RefSeq" id="WP_347308014.1">
    <property type="nucleotide sequence ID" value="NZ_JBAJEX010000004.1"/>
</dbReference>
<dbReference type="Proteomes" id="UP001482231">
    <property type="component" value="Unassembled WGS sequence"/>
</dbReference>
<keyword evidence="2" id="KW-1185">Reference proteome</keyword>
<evidence type="ECO:0000313" key="2">
    <source>
        <dbReference type="Proteomes" id="UP001482231"/>
    </source>
</evidence>
<name>A0ABV0EE93_9BURK</name>
<protein>
    <submittedName>
        <fullName evidence="1">Uncharacterized protein</fullName>
    </submittedName>
</protein>
<evidence type="ECO:0000313" key="1">
    <source>
        <dbReference type="EMBL" id="MEO1766904.1"/>
    </source>
</evidence>
<reference evidence="1 2" key="1">
    <citation type="submission" date="2024-02" db="EMBL/GenBank/DDBJ databases">
        <title>New thermophilic sulfur-oxidizing bacteria from a hot springs of the Uzon caldera (Kamchatka, Russia).</title>
        <authorList>
            <person name="Dukat A.M."/>
            <person name="Elcheninov A.G."/>
            <person name="Frolov E.N."/>
        </authorList>
    </citation>
    <scope>NUCLEOTIDE SEQUENCE [LARGE SCALE GENOMIC DNA]</scope>
    <source>
        <strain evidence="1 2">AK1</strain>
    </source>
</reference>
<proteinExistence type="predicted"/>